<evidence type="ECO:0008006" key="8">
    <source>
        <dbReference type="Google" id="ProtNLM"/>
    </source>
</evidence>
<keyword evidence="7" id="KW-1185">Reference proteome</keyword>
<dbReference type="InterPro" id="IPR000743">
    <property type="entry name" value="Glyco_hydro_28"/>
</dbReference>
<dbReference type="Proteomes" id="UP000238365">
    <property type="component" value="Chromosome"/>
</dbReference>
<evidence type="ECO:0000256" key="4">
    <source>
        <dbReference type="RuleBase" id="RU361169"/>
    </source>
</evidence>
<dbReference type="AlphaFoldDB" id="A0A1X1DL59"/>
<dbReference type="KEGG" id="pgz:C2E15_10610"/>
<dbReference type="InterPro" id="IPR011050">
    <property type="entry name" value="Pectin_lyase_fold/virulence"/>
</dbReference>
<dbReference type="EMBL" id="CP026377">
    <property type="protein sequence ID" value="AUX93485.1"/>
    <property type="molecule type" value="Genomic_DNA"/>
</dbReference>
<feature type="region of interest" description="Disordered" evidence="5">
    <location>
        <begin position="427"/>
        <end position="451"/>
    </location>
</feature>
<comment type="similarity">
    <text evidence="1 4">Belongs to the glycosyl hydrolase 28 family.</text>
</comment>
<dbReference type="InterPro" id="IPR006626">
    <property type="entry name" value="PbH1"/>
</dbReference>
<dbReference type="RefSeq" id="WP_104957336.1">
    <property type="nucleotide sequence ID" value="NZ_CP026377.1"/>
</dbReference>
<dbReference type="GO" id="GO:0004650">
    <property type="term" value="F:polygalacturonase activity"/>
    <property type="evidence" value="ECO:0007669"/>
    <property type="project" value="InterPro"/>
</dbReference>
<dbReference type="InterPro" id="IPR012334">
    <property type="entry name" value="Pectin_lyas_fold"/>
</dbReference>
<keyword evidence="3 4" id="KW-0326">Glycosidase</keyword>
<accession>A0A1X1DL59</accession>
<evidence type="ECO:0000313" key="6">
    <source>
        <dbReference type="EMBL" id="AUX93485.1"/>
    </source>
</evidence>
<evidence type="ECO:0000256" key="3">
    <source>
        <dbReference type="ARBA" id="ARBA00023295"/>
    </source>
</evidence>
<dbReference type="Gene3D" id="2.160.20.10">
    <property type="entry name" value="Single-stranded right-handed beta-helix, Pectin lyase-like"/>
    <property type="match status" value="1"/>
</dbReference>
<dbReference type="SMART" id="SM00710">
    <property type="entry name" value="PbH1"/>
    <property type="match status" value="3"/>
</dbReference>
<gene>
    <name evidence="6" type="ORF">C2E15_10610</name>
</gene>
<evidence type="ECO:0000256" key="2">
    <source>
        <dbReference type="ARBA" id="ARBA00022801"/>
    </source>
</evidence>
<evidence type="ECO:0000256" key="5">
    <source>
        <dbReference type="SAM" id="MobiDB-lite"/>
    </source>
</evidence>
<protein>
    <recommendedName>
        <fullName evidence="8">Pectate lyase superfamily protein domain-containing protein</fullName>
    </recommendedName>
</protein>
<sequence length="451" mass="48950">MLISLDDYHPIADGQTPDTLCFQRALDDIASRGGGTLYIPPGPYLIGSLALPANLTLHLAAGATLLASSRPEDYTHPAQSQAECSTRALLYASGKSNIVIEGKGRIDGNAAAWFAVGADSQGYRLPLPNRPRMLVLEACRQVTLQDFTIEQAPMWTVHLVGCEQVRISRLCIDNDLTMANTDALDIDSCRYVHISDSYFSAADDGICIKTTRKPAPLRGPARHITITGVILRSNSCALKIGTETHDDIEDVVVTGCTILDSNRGIGLLSRDGGRFRRIAFSHITFTCRYGPPVHWGKADPVFISVRPRHADVVPGDIAWVTFSHLTGTMHGAINLHCEIPGALRHISFSHLLIDQLDSAHPDQSGYDIRPPCNPANPGGMGMDNAYAINPATQRPWGVEPWPEGMPGFYASGVTGLRLSELHIQRPDPLPPGWHPQPIVKRDCSDAPDVSV</sequence>
<dbReference type="GO" id="GO:0005975">
    <property type="term" value="P:carbohydrate metabolic process"/>
    <property type="evidence" value="ECO:0007669"/>
    <property type="project" value="InterPro"/>
</dbReference>
<dbReference type="PANTHER" id="PTHR31339:SF9">
    <property type="entry name" value="PLASMIN AND FIBRONECTIN-BINDING PROTEIN A"/>
    <property type="match status" value="1"/>
</dbReference>
<dbReference type="InterPro" id="IPR051801">
    <property type="entry name" value="GH28_Enzymes"/>
</dbReference>
<dbReference type="OrthoDB" id="9795222at2"/>
<name>A0A1X1DL59_9GAMM</name>
<evidence type="ECO:0000256" key="1">
    <source>
        <dbReference type="ARBA" id="ARBA00008834"/>
    </source>
</evidence>
<dbReference type="PANTHER" id="PTHR31339">
    <property type="entry name" value="PECTIN LYASE-RELATED"/>
    <property type="match status" value="1"/>
</dbReference>
<dbReference type="SUPFAM" id="SSF51126">
    <property type="entry name" value="Pectin lyase-like"/>
    <property type="match status" value="1"/>
</dbReference>
<organism evidence="6 7">
    <name type="scientific">Mixta gaviniae</name>
    <dbReference type="NCBI Taxonomy" id="665914"/>
    <lineage>
        <taxon>Bacteria</taxon>
        <taxon>Pseudomonadati</taxon>
        <taxon>Pseudomonadota</taxon>
        <taxon>Gammaproteobacteria</taxon>
        <taxon>Enterobacterales</taxon>
        <taxon>Erwiniaceae</taxon>
        <taxon>Mixta</taxon>
    </lineage>
</organism>
<proteinExistence type="inferred from homology"/>
<dbReference type="Pfam" id="PF00295">
    <property type="entry name" value="Glyco_hydro_28"/>
    <property type="match status" value="1"/>
</dbReference>
<evidence type="ECO:0000313" key="7">
    <source>
        <dbReference type="Proteomes" id="UP000238365"/>
    </source>
</evidence>
<keyword evidence="2 4" id="KW-0378">Hydrolase</keyword>
<reference evidence="6 7" key="1">
    <citation type="submission" date="2018-01" db="EMBL/GenBank/DDBJ databases">
        <title>Complete and assembled Genome of Pantoea gaviniae DSM22758T.</title>
        <authorList>
            <person name="Stevens M.J.A."/>
            <person name="Zurfluh K."/>
            <person name="Stephan R."/>
        </authorList>
    </citation>
    <scope>NUCLEOTIDE SEQUENCE [LARGE SCALE GENOMIC DNA]</scope>
    <source>
        <strain evidence="6 7">DSM 22758</strain>
    </source>
</reference>